<dbReference type="GO" id="GO:0003677">
    <property type="term" value="F:DNA binding"/>
    <property type="evidence" value="ECO:0007669"/>
    <property type="project" value="InterPro"/>
</dbReference>
<organism evidence="2 3">
    <name type="scientific">Fertoeibacter niger</name>
    <dbReference type="NCBI Taxonomy" id="2656921"/>
    <lineage>
        <taxon>Bacteria</taxon>
        <taxon>Pseudomonadati</taxon>
        <taxon>Pseudomonadota</taxon>
        <taxon>Alphaproteobacteria</taxon>
        <taxon>Rhodobacterales</taxon>
        <taxon>Paracoccaceae</taxon>
        <taxon>Fertoeibacter</taxon>
    </lineage>
</organism>
<dbReference type="RefSeq" id="WP_152823671.1">
    <property type="nucleotide sequence ID" value="NZ_WHUT02000001.1"/>
</dbReference>
<dbReference type="PROSITE" id="PS50943">
    <property type="entry name" value="HTH_CROC1"/>
    <property type="match status" value="1"/>
</dbReference>
<dbReference type="InterPro" id="IPR001387">
    <property type="entry name" value="Cro/C1-type_HTH"/>
</dbReference>
<dbReference type="AlphaFoldDB" id="A0A8X8GRG3"/>
<dbReference type="Gene3D" id="1.10.260.40">
    <property type="entry name" value="lambda repressor-like DNA-binding domains"/>
    <property type="match status" value="1"/>
</dbReference>
<dbReference type="PANTHER" id="PTHR43236:SF2">
    <property type="entry name" value="BLL0069 PROTEIN"/>
    <property type="match status" value="1"/>
</dbReference>
<accession>A0A8X8GRG3</accession>
<keyword evidence="3" id="KW-1185">Reference proteome</keyword>
<dbReference type="InterPro" id="IPR052345">
    <property type="entry name" value="Rad_response_metalloprotease"/>
</dbReference>
<dbReference type="InterPro" id="IPR010982">
    <property type="entry name" value="Lambda_DNA-bd_dom_sf"/>
</dbReference>
<evidence type="ECO:0000259" key="1">
    <source>
        <dbReference type="PROSITE" id="PS50943"/>
    </source>
</evidence>
<sequence>MEHLYERIKDARERAGLTVSEAAEKLGVSRVQVWRMENKAETITAERLFVLAAVYDVDPLVLFKGVTATTQSTAALYRRIGEVVAMVEAEVQRLDAKPPPDVVGEAVVEILRQETRGRTSPPSEPLDVEKYQGLISLLIKQSTKS</sequence>
<evidence type="ECO:0000313" key="3">
    <source>
        <dbReference type="Proteomes" id="UP000484076"/>
    </source>
</evidence>
<dbReference type="PANTHER" id="PTHR43236">
    <property type="entry name" value="ANTITOXIN HIGA1"/>
    <property type="match status" value="1"/>
</dbReference>
<reference evidence="2" key="1">
    <citation type="submission" date="2020-05" db="EMBL/GenBank/DDBJ databases">
        <title>Fertoebacter nigrum gen. nov., sp. nov., a new member of the family Rhodobacteraceae.</title>
        <authorList>
            <person name="Szuroczki S."/>
            <person name="Abbaszade G."/>
            <person name="Buni D."/>
            <person name="Schumann P."/>
            <person name="Toth E."/>
        </authorList>
    </citation>
    <scope>NUCLEOTIDE SEQUENCE</scope>
    <source>
        <strain evidence="2">RG-N-1a</strain>
    </source>
</reference>
<dbReference type="SMART" id="SM00530">
    <property type="entry name" value="HTH_XRE"/>
    <property type="match status" value="1"/>
</dbReference>
<dbReference type="EMBL" id="WHUT02000001">
    <property type="protein sequence ID" value="NUB42978.1"/>
    <property type="molecule type" value="Genomic_DNA"/>
</dbReference>
<protein>
    <submittedName>
        <fullName evidence="2">Helix-turn-helix transcriptional regulator</fullName>
    </submittedName>
</protein>
<comment type="caution">
    <text evidence="2">The sequence shown here is derived from an EMBL/GenBank/DDBJ whole genome shotgun (WGS) entry which is preliminary data.</text>
</comment>
<dbReference type="Pfam" id="PF01381">
    <property type="entry name" value="HTH_3"/>
    <property type="match status" value="1"/>
</dbReference>
<dbReference type="SUPFAM" id="SSF47413">
    <property type="entry name" value="lambda repressor-like DNA-binding domains"/>
    <property type="match status" value="1"/>
</dbReference>
<evidence type="ECO:0000313" key="2">
    <source>
        <dbReference type="EMBL" id="NUB42978.1"/>
    </source>
</evidence>
<dbReference type="CDD" id="cd00093">
    <property type="entry name" value="HTH_XRE"/>
    <property type="match status" value="1"/>
</dbReference>
<name>A0A8X8GRG3_9RHOB</name>
<feature type="domain" description="HTH cro/C1-type" evidence="1">
    <location>
        <begin position="8"/>
        <end position="62"/>
    </location>
</feature>
<gene>
    <name evidence="2" type="ORF">GEU84_001150</name>
</gene>
<dbReference type="Proteomes" id="UP000484076">
    <property type="component" value="Unassembled WGS sequence"/>
</dbReference>
<proteinExistence type="predicted"/>